<evidence type="ECO:0000259" key="7">
    <source>
        <dbReference type="Pfam" id="PF12823"/>
    </source>
</evidence>
<accession>A0A4R6SC76</accession>
<keyword evidence="3 6" id="KW-0812">Transmembrane</keyword>
<keyword evidence="5 6" id="KW-0472">Membrane</keyword>
<keyword evidence="9" id="KW-1185">Reference proteome</keyword>
<feature type="transmembrane region" description="Helical" evidence="6">
    <location>
        <begin position="58"/>
        <end position="82"/>
    </location>
</feature>
<keyword evidence="4 6" id="KW-1133">Transmembrane helix</keyword>
<dbReference type="EMBL" id="SNXZ01000003">
    <property type="protein sequence ID" value="TDP97107.1"/>
    <property type="molecule type" value="Genomic_DNA"/>
</dbReference>
<evidence type="ECO:0000256" key="6">
    <source>
        <dbReference type="SAM" id="Phobius"/>
    </source>
</evidence>
<evidence type="ECO:0000313" key="8">
    <source>
        <dbReference type="EMBL" id="TDP97107.1"/>
    </source>
</evidence>
<protein>
    <submittedName>
        <fullName evidence="8">Integral membrane protein</fullName>
    </submittedName>
</protein>
<dbReference type="InterPro" id="IPR023845">
    <property type="entry name" value="DUF3817_TM"/>
</dbReference>
<comment type="caution">
    <text evidence="8">The sequence shown here is derived from an EMBL/GenBank/DDBJ whole genome shotgun (WGS) entry which is preliminary data.</text>
</comment>
<evidence type="ECO:0000313" key="9">
    <source>
        <dbReference type="Proteomes" id="UP000295444"/>
    </source>
</evidence>
<dbReference type="PANTHER" id="PTHR40077">
    <property type="entry name" value="MEMBRANE PROTEIN-RELATED"/>
    <property type="match status" value="1"/>
</dbReference>
<dbReference type="PANTHER" id="PTHR40077:SF2">
    <property type="entry name" value="MEMBRANE PROTEIN"/>
    <property type="match status" value="1"/>
</dbReference>
<name>A0A4R6SC76_LABRH</name>
<feature type="domain" description="DUF3817" evidence="7">
    <location>
        <begin position="26"/>
        <end position="113"/>
    </location>
</feature>
<comment type="subcellular location">
    <subcellularLocation>
        <location evidence="1">Cell membrane</location>
        <topology evidence="1">Multi-pass membrane protein</topology>
    </subcellularLocation>
</comment>
<evidence type="ECO:0000256" key="1">
    <source>
        <dbReference type="ARBA" id="ARBA00004651"/>
    </source>
</evidence>
<evidence type="ECO:0000256" key="5">
    <source>
        <dbReference type="ARBA" id="ARBA00023136"/>
    </source>
</evidence>
<dbReference type="NCBIfam" id="TIGR03954">
    <property type="entry name" value="integ_memb_HG"/>
    <property type="match status" value="1"/>
</dbReference>
<gene>
    <name evidence="8" type="ORF">EV186_10367</name>
</gene>
<organism evidence="8 9">
    <name type="scientific">Labedaea rhizosphaerae</name>
    <dbReference type="NCBI Taxonomy" id="598644"/>
    <lineage>
        <taxon>Bacteria</taxon>
        <taxon>Bacillati</taxon>
        <taxon>Actinomycetota</taxon>
        <taxon>Actinomycetes</taxon>
        <taxon>Pseudonocardiales</taxon>
        <taxon>Pseudonocardiaceae</taxon>
        <taxon>Labedaea</taxon>
    </lineage>
</organism>
<evidence type="ECO:0000256" key="4">
    <source>
        <dbReference type="ARBA" id="ARBA00022989"/>
    </source>
</evidence>
<evidence type="ECO:0000256" key="3">
    <source>
        <dbReference type="ARBA" id="ARBA00022692"/>
    </source>
</evidence>
<dbReference type="Pfam" id="PF12823">
    <property type="entry name" value="DUF3817"/>
    <property type="match status" value="1"/>
</dbReference>
<dbReference type="RefSeq" id="WP_133850365.1">
    <property type="nucleotide sequence ID" value="NZ_SNXZ01000003.1"/>
</dbReference>
<dbReference type="OrthoDB" id="9342687at2"/>
<dbReference type="AlphaFoldDB" id="A0A4R6SC76"/>
<keyword evidence="2" id="KW-1003">Cell membrane</keyword>
<proteinExistence type="predicted"/>
<reference evidence="8 9" key="1">
    <citation type="submission" date="2019-03" db="EMBL/GenBank/DDBJ databases">
        <title>Genomic Encyclopedia of Type Strains, Phase IV (KMG-IV): sequencing the most valuable type-strain genomes for metagenomic binning, comparative biology and taxonomic classification.</title>
        <authorList>
            <person name="Goeker M."/>
        </authorList>
    </citation>
    <scope>NUCLEOTIDE SEQUENCE [LARGE SCALE GENOMIC DNA]</scope>
    <source>
        <strain evidence="8 9">DSM 45361</strain>
    </source>
</reference>
<dbReference type="GO" id="GO:0005886">
    <property type="term" value="C:plasma membrane"/>
    <property type="evidence" value="ECO:0007669"/>
    <property type="project" value="UniProtKB-SubCell"/>
</dbReference>
<evidence type="ECO:0000256" key="2">
    <source>
        <dbReference type="ARBA" id="ARBA00022475"/>
    </source>
</evidence>
<sequence>MTDTPKAVDEESPAAAATAPGNRGALARYRVLAYIVGVGLLCLVASMVLKYAFDQGTYVAIVGPIHGFLYAIYAVLTVDLALKRPRWSVLGTILVLLAGTIPFVSFYAERKVTAKVTAGQPL</sequence>
<feature type="transmembrane region" description="Helical" evidence="6">
    <location>
        <begin position="31"/>
        <end position="52"/>
    </location>
</feature>
<feature type="transmembrane region" description="Helical" evidence="6">
    <location>
        <begin position="89"/>
        <end position="108"/>
    </location>
</feature>
<dbReference type="Proteomes" id="UP000295444">
    <property type="component" value="Unassembled WGS sequence"/>
</dbReference>